<proteinExistence type="predicted"/>
<keyword evidence="2" id="KW-1185">Reference proteome</keyword>
<dbReference type="OrthoDB" id="3365698at2759"/>
<organism evidence="1 2">
    <name type="scientific">Candolleomyces aberdarensis</name>
    <dbReference type="NCBI Taxonomy" id="2316362"/>
    <lineage>
        <taxon>Eukaryota</taxon>
        <taxon>Fungi</taxon>
        <taxon>Dikarya</taxon>
        <taxon>Basidiomycota</taxon>
        <taxon>Agaricomycotina</taxon>
        <taxon>Agaricomycetes</taxon>
        <taxon>Agaricomycetidae</taxon>
        <taxon>Agaricales</taxon>
        <taxon>Agaricineae</taxon>
        <taxon>Psathyrellaceae</taxon>
        <taxon>Candolleomyces</taxon>
    </lineage>
</organism>
<evidence type="ECO:0000313" key="2">
    <source>
        <dbReference type="Proteomes" id="UP000290288"/>
    </source>
</evidence>
<sequence>MAQTLRSVSDVQLSSDECISPVPELLGTNTVPSSTEADAIKHLLIDIDNELDYLESILPKQTARRDRLTSVADSHRALLSPARRVYPEILSEIFSWSPGAPTQDPCAKLPENFDPHDGPLLFTQICRSWRQAAIATPSLWSTIRFVLGRRSKVKLIDMWLERSRDSDLTIAILDRSSPGCEVIALRDLPFNAEAIRLLASQAHRWKSIFLHLPPQVSCEAYWDALSGAKGNIGRLQQLSVHVTIGQMRLTMPGIFTGGPLLTSLTLNHRISGDALPIDESRITNFSYQNSALAASTSHFVPIAECIKAIRRFPNLKDCDIKCKIHPITNITDVTMSKLAHLHIKVCYEDTPASTSDTGSPDRRFRFHREELPGLISRCLRLTTLVLAFASAQPQELIEILRKAPNVKHLATHYGIADRGIAQVGDDTRYSAYEH</sequence>
<name>A0A4Q2D2T2_9AGAR</name>
<dbReference type="AlphaFoldDB" id="A0A4Q2D2T2"/>
<protein>
    <submittedName>
        <fullName evidence="1">Uncharacterized protein</fullName>
    </submittedName>
</protein>
<dbReference type="STRING" id="2316362.A0A4Q2D2T2"/>
<dbReference type="Proteomes" id="UP000290288">
    <property type="component" value="Unassembled WGS sequence"/>
</dbReference>
<gene>
    <name evidence="1" type="ORF">EST38_g13212</name>
</gene>
<accession>A0A4Q2D2T2</accession>
<evidence type="ECO:0000313" key="1">
    <source>
        <dbReference type="EMBL" id="RXW12641.1"/>
    </source>
</evidence>
<comment type="caution">
    <text evidence="1">The sequence shown here is derived from an EMBL/GenBank/DDBJ whole genome shotgun (WGS) entry which is preliminary data.</text>
</comment>
<dbReference type="InterPro" id="IPR032675">
    <property type="entry name" value="LRR_dom_sf"/>
</dbReference>
<dbReference type="EMBL" id="SDEE01001173">
    <property type="protein sequence ID" value="RXW12641.1"/>
    <property type="molecule type" value="Genomic_DNA"/>
</dbReference>
<reference evidence="1 2" key="1">
    <citation type="submission" date="2019-01" db="EMBL/GenBank/DDBJ databases">
        <title>Draft genome sequence of Psathyrella aberdarensis IHI B618.</title>
        <authorList>
            <person name="Buettner E."/>
            <person name="Kellner H."/>
        </authorList>
    </citation>
    <scope>NUCLEOTIDE SEQUENCE [LARGE SCALE GENOMIC DNA]</scope>
    <source>
        <strain evidence="1 2">IHI B618</strain>
    </source>
</reference>
<dbReference type="Gene3D" id="3.80.10.10">
    <property type="entry name" value="Ribonuclease Inhibitor"/>
    <property type="match status" value="1"/>
</dbReference>